<dbReference type="AlphaFoldDB" id="A0A9W6RM25"/>
<dbReference type="RefSeq" id="WP_285627180.1">
    <property type="nucleotide sequence ID" value="NZ_BSTJ01000007.1"/>
</dbReference>
<dbReference type="EMBL" id="BSTJ01000007">
    <property type="protein sequence ID" value="GLY77535.1"/>
    <property type="molecule type" value="Genomic_DNA"/>
</dbReference>
<proteinExistence type="predicted"/>
<sequence length="188" mass="19623">MRKKAVITGGVAAAVLGGALVLGLNGGGTASAERTAAARPAAASPSVRSIGRAEAEQIALTAVPGGRVRSAERETEHGAPVWSVRVVKDGVTHDLHIDARTGKVLRDRTDRRTPTGRRHDDARATEPRHAATAQRHDRGRETEARHGTDDATDDHGHGHAAEPGDDHGHHGAGTDDHGNDDGHRGHDG</sequence>
<protein>
    <recommendedName>
        <fullName evidence="2">PepSY domain-containing protein</fullName>
    </recommendedName>
</protein>
<evidence type="ECO:0000259" key="2">
    <source>
        <dbReference type="Pfam" id="PF03413"/>
    </source>
</evidence>
<evidence type="ECO:0000313" key="3">
    <source>
        <dbReference type="EMBL" id="GLY77535.1"/>
    </source>
</evidence>
<evidence type="ECO:0000256" key="1">
    <source>
        <dbReference type="SAM" id="MobiDB-lite"/>
    </source>
</evidence>
<organism evidence="3 4">
    <name type="scientific">Actinoallomurus iriomotensis</name>
    <dbReference type="NCBI Taxonomy" id="478107"/>
    <lineage>
        <taxon>Bacteria</taxon>
        <taxon>Bacillati</taxon>
        <taxon>Actinomycetota</taxon>
        <taxon>Actinomycetes</taxon>
        <taxon>Streptosporangiales</taxon>
        <taxon>Thermomonosporaceae</taxon>
        <taxon>Actinoallomurus</taxon>
    </lineage>
</organism>
<evidence type="ECO:0000313" key="4">
    <source>
        <dbReference type="Proteomes" id="UP001165135"/>
    </source>
</evidence>
<name>A0A9W6RM25_9ACTN</name>
<gene>
    <name evidence="3" type="ORF">Airi01_058020</name>
</gene>
<dbReference type="Proteomes" id="UP001165135">
    <property type="component" value="Unassembled WGS sequence"/>
</dbReference>
<reference evidence="3" key="1">
    <citation type="submission" date="2023-03" db="EMBL/GenBank/DDBJ databases">
        <title>Actinoallomurus iriomotensis NBRC 103681.</title>
        <authorList>
            <person name="Ichikawa N."/>
            <person name="Sato H."/>
            <person name="Tonouchi N."/>
        </authorList>
    </citation>
    <scope>NUCLEOTIDE SEQUENCE</scope>
    <source>
        <strain evidence="3">NBRC 103681</strain>
    </source>
</reference>
<dbReference type="Gene3D" id="3.10.450.40">
    <property type="match status" value="1"/>
</dbReference>
<feature type="region of interest" description="Disordered" evidence="1">
    <location>
        <begin position="102"/>
        <end position="188"/>
    </location>
</feature>
<feature type="domain" description="PepSY" evidence="2">
    <location>
        <begin position="50"/>
        <end position="107"/>
    </location>
</feature>
<accession>A0A9W6RM25</accession>
<dbReference type="InterPro" id="IPR025711">
    <property type="entry name" value="PepSY"/>
</dbReference>
<comment type="caution">
    <text evidence="3">The sequence shown here is derived from an EMBL/GenBank/DDBJ whole genome shotgun (WGS) entry which is preliminary data.</text>
</comment>
<dbReference type="Pfam" id="PF03413">
    <property type="entry name" value="PepSY"/>
    <property type="match status" value="1"/>
</dbReference>